<dbReference type="CDD" id="cd14014">
    <property type="entry name" value="STKc_PknB_like"/>
    <property type="match status" value="1"/>
</dbReference>
<dbReference type="InterPro" id="IPR017441">
    <property type="entry name" value="Protein_kinase_ATP_BS"/>
</dbReference>
<dbReference type="SUPFAM" id="SSF56112">
    <property type="entry name" value="Protein kinase-like (PK-like)"/>
    <property type="match status" value="1"/>
</dbReference>
<sequence length="660" mass="69033">MTAPANVVNALPQYQVGSMIGAGGMGVVYAGVHRSLGRHVAIKQLPAELLDKPGMGSRFDREAKVLASLDHPHIVPVYDYVQTGRDSLLVMEKLDGGTVFDRFHTHGITPDAACAITLATLAGLHAAHTAGVLHLDVKPKNLLFTRQGVLKVADFGVAQVISEGATLVTHGGEVLGTPAYISPEQASGNPLTPAADVYSAGTVLYELLSGTLPFATDRGALSMMRQHIFGDPRPITGVPAPLAEVVMCSLARETNHRYRDAEAFAADLATAAEATFGSGWLQRSGIPVHLTPRVAGSGSGPRPIAAPRPTLRATQFEEGTRAAWFDGEQSDQFREDQLDRFDRGRPGRSGEDQPGRFGQSGRLGETQPGQFDRDRPGERQPGRFGQSCRLGETQPDRFEPGRTGETRPDRFDGGQPGRGERQPGRFDREQADQFGGGRSGRSEAPPARRSALLPGLIAAISLIAMVVLAFVAPTPGPRVAVTQLAVLGTGPGQPASVDLSIPVPITGGPATMSLSFAGIQIASAAGQDSVAFPAITRWLVGGAVTGRLQSAAGTQEFPAVAQQFPLASAMGAGSLLACLFSLAYLESTLRTVRRGRTGPGKYVTAVPLGALFGLGGWLLVAVLAEHEPALPYGIGCAAAGVLAAVSTVWATSARKAASRA</sequence>
<evidence type="ECO:0000256" key="2">
    <source>
        <dbReference type="ARBA" id="ARBA00022527"/>
    </source>
</evidence>
<dbReference type="PROSITE" id="PS50011">
    <property type="entry name" value="PROTEIN_KINASE_DOM"/>
    <property type="match status" value="1"/>
</dbReference>
<dbReference type="PROSITE" id="PS00108">
    <property type="entry name" value="PROTEIN_KINASE_ST"/>
    <property type="match status" value="1"/>
</dbReference>
<name>A0A7W9KN13_9PSEU</name>
<organism evidence="11 12">
    <name type="scientific">Kutzneria kofuensis</name>
    <dbReference type="NCBI Taxonomy" id="103725"/>
    <lineage>
        <taxon>Bacteria</taxon>
        <taxon>Bacillati</taxon>
        <taxon>Actinomycetota</taxon>
        <taxon>Actinomycetes</taxon>
        <taxon>Pseudonocardiales</taxon>
        <taxon>Pseudonocardiaceae</taxon>
        <taxon>Kutzneria</taxon>
    </lineage>
</organism>
<evidence type="ECO:0000256" key="1">
    <source>
        <dbReference type="ARBA" id="ARBA00012513"/>
    </source>
</evidence>
<accession>A0A7W9KN13</accession>
<dbReference type="InterPro" id="IPR000719">
    <property type="entry name" value="Prot_kinase_dom"/>
</dbReference>
<feature type="region of interest" description="Disordered" evidence="8">
    <location>
        <begin position="317"/>
        <end position="447"/>
    </location>
</feature>
<evidence type="ECO:0000313" key="12">
    <source>
        <dbReference type="Proteomes" id="UP000585638"/>
    </source>
</evidence>
<proteinExistence type="predicted"/>
<dbReference type="Gene3D" id="1.10.510.10">
    <property type="entry name" value="Transferase(Phosphotransferase) domain 1"/>
    <property type="match status" value="1"/>
</dbReference>
<gene>
    <name evidence="11" type="ORF">BJ998_006771</name>
</gene>
<keyword evidence="12" id="KW-1185">Reference proteome</keyword>
<reference evidence="11 12" key="1">
    <citation type="submission" date="2020-08" db="EMBL/GenBank/DDBJ databases">
        <title>Sequencing the genomes of 1000 actinobacteria strains.</title>
        <authorList>
            <person name="Klenk H.-P."/>
        </authorList>
    </citation>
    <scope>NUCLEOTIDE SEQUENCE [LARGE SCALE GENOMIC DNA]</scope>
    <source>
        <strain evidence="11 12">DSM 43851</strain>
    </source>
</reference>
<keyword evidence="2" id="KW-0723">Serine/threonine-protein kinase</keyword>
<evidence type="ECO:0000256" key="5">
    <source>
        <dbReference type="ARBA" id="ARBA00022777"/>
    </source>
</evidence>
<protein>
    <recommendedName>
        <fullName evidence="1">non-specific serine/threonine protein kinase</fullName>
        <ecNumber evidence="1">2.7.11.1</ecNumber>
    </recommendedName>
</protein>
<keyword evidence="6 7" id="KW-0067">ATP-binding</keyword>
<evidence type="ECO:0000256" key="8">
    <source>
        <dbReference type="SAM" id="MobiDB-lite"/>
    </source>
</evidence>
<evidence type="ECO:0000313" key="11">
    <source>
        <dbReference type="EMBL" id="MBB5895575.1"/>
    </source>
</evidence>
<dbReference type="SMART" id="SM00220">
    <property type="entry name" value="S_TKc"/>
    <property type="match status" value="1"/>
</dbReference>
<dbReference type="PROSITE" id="PS00107">
    <property type="entry name" value="PROTEIN_KINASE_ATP"/>
    <property type="match status" value="1"/>
</dbReference>
<keyword evidence="9" id="KW-0812">Transmembrane</keyword>
<keyword evidence="4 7" id="KW-0547">Nucleotide-binding</keyword>
<evidence type="ECO:0000256" key="9">
    <source>
        <dbReference type="SAM" id="Phobius"/>
    </source>
</evidence>
<feature type="transmembrane region" description="Helical" evidence="9">
    <location>
        <begin position="630"/>
        <end position="650"/>
    </location>
</feature>
<feature type="transmembrane region" description="Helical" evidence="9">
    <location>
        <begin position="564"/>
        <end position="585"/>
    </location>
</feature>
<feature type="compositionally biased region" description="Basic and acidic residues" evidence="8">
    <location>
        <begin position="394"/>
        <end position="431"/>
    </location>
</feature>
<feature type="domain" description="Protein kinase" evidence="10">
    <location>
        <begin position="14"/>
        <end position="276"/>
    </location>
</feature>
<feature type="compositionally biased region" description="Basic and acidic residues" evidence="8">
    <location>
        <begin position="331"/>
        <end position="354"/>
    </location>
</feature>
<evidence type="ECO:0000256" key="6">
    <source>
        <dbReference type="ARBA" id="ARBA00022840"/>
    </source>
</evidence>
<feature type="compositionally biased region" description="Basic and acidic residues" evidence="8">
    <location>
        <begin position="371"/>
        <end position="381"/>
    </location>
</feature>
<dbReference type="InterPro" id="IPR008271">
    <property type="entry name" value="Ser/Thr_kinase_AS"/>
</dbReference>
<dbReference type="InterPro" id="IPR011009">
    <property type="entry name" value="Kinase-like_dom_sf"/>
</dbReference>
<evidence type="ECO:0000256" key="4">
    <source>
        <dbReference type="ARBA" id="ARBA00022741"/>
    </source>
</evidence>
<keyword evidence="5 11" id="KW-0418">Kinase</keyword>
<keyword evidence="9" id="KW-0472">Membrane</keyword>
<dbReference type="AlphaFoldDB" id="A0A7W9KN13"/>
<dbReference type="GO" id="GO:0004674">
    <property type="term" value="F:protein serine/threonine kinase activity"/>
    <property type="evidence" value="ECO:0007669"/>
    <property type="project" value="UniProtKB-KW"/>
</dbReference>
<comment type="caution">
    <text evidence="11">The sequence shown here is derived from an EMBL/GenBank/DDBJ whole genome shotgun (WGS) entry which is preliminary data.</text>
</comment>
<feature type="transmembrane region" description="Helical" evidence="9">
    <location>
        <begin position="451"/>
        <end position="472"/>
    </location>
</feature>
<keyword evidence="9" id="KW-1133">Transmembrane helix</keyword>
<dbReference type="EC" id="2.7.11.1" evidence="1"/>
<evidence type="ECO:0000256" key="7">
    <source>
        <dbReference type="PROSITE-ProRule" id="PRU10141"/>
    </source>
</evidence>
<dbReference type="GO" id="GO:0005524">
    <property type="term" value="F:ATP binding"/>
    <property type="evidence" value="ECO:0007669"/>
    <property type="project" value="UniProtKB-UniRule"/>
</dbReference>
<keyword evidence="3 11" id="KW-0808">Transferase</keyword>
<feature type="region of interest" description="Disordered" evidence="8">
    <location>
        <begin position="292"/>
        <end position="311"/>
    </location>
</feature>
<feature type="transmembrane region" description="Helical" evidence="9">
    <location>
        <begin position="605"/>
        <end position="624"/>
    </location>
</feature>
<dbReference type="PANTHER" id="PTHR43289:SF6">
    <property type="entry name" value="SERINE_THREONINE-PROTEIN KINASE NEKL-3"/>
    <property type="match status" value="1"/>
</dbReference>
<dbReference type="RefSeq" id="WP_312890449.1">
    <property type="nucleotide sequence ID" value="NZ_JACHIR010000001.1"/>
</dbReference>
<dbReference type="PANTHER" id="PTHR43289">
    <property type="entry name" value="MITOGEN-ACTIVATED PROTEIN KINASE KINASE KINASE 20-RELATED"/>
    <property type="match status" value="1"/>
</dbReference>
<evidence type="ECO:0000259" key="10">
    <source>
        <dbReference type="PROSITE" id="PS50011"/>
    </source>
</evidence>
<dbReference type="Gene3D" id="3.30.200.20">
    <property type="entry name" value="Phosphorylase Kinase, domain 1"/>
    <property type="match status" value="1"/>
</dbReference>
<dbReference type="Pfam" id="PF00069">
    <property type="entry name" value="Pkinase"/>
    <property type="match status" value="1"/>
</dbReference>
<dbReference type="EMBL" id="JACHIR010000001">
    <property type="protein sequence ID" value="MBB5895575.1"/>
    <property type="molecule type" value="Genomic_DNA"/>
</dbReference>
<evidence type="ECO:0000256" key="3">
    <source>
        <dbReference type="ARBA" id="ARBA00022679"/>
    </source>
</evidence>
<dbReference type="Proteomes" id="UP000585638">
    <property type="component" value="Unassembled WGS sequence"/>
</dbReference>
<feature type="binding site" evidence="7">
    <location>
        <position position="43"/>
    </location>
    <ligand>
        <name>ATP</name>
        <dbReference type="ChEBI" id="CHEBI:30616"/>
    </ligand>
</feature>